<dbReference type="Pfam" id="PF04002">
    <property type="entry name" value="RadC"/>
    <property type="match status" value="1"/>
</dbReference>
<dbReference type="AlphaFoldDB" id="A0A3B0Y2Q5"/>
<evidence type="ECO:0000256" key="2">
    <source>
        <dbReference type="ARBA" id="ARBA00022723"/>
    </source>
</evidence>
<gene>
    <name evidence="7" type="ORF">MNBD_GAMMA10-2924</name>
</gene>
<evidence type="ECO:0000256" key="1">
    <source>
        <dbReference type="ARBA" id="ARBA00022670"/>
    </source>
</evidence>
<dbReference type="PANTHER" id="PTHR30471:SF3">
    <property type="entry name" value="UPF0758 PROTEIN YEES-RELATED"/>
    <property type="match status" value="1"/>
</dbReference>
<protein>
    <submittedName>
        <fullName evidence="7">DNA repair protein RadC</fullName>
    </submittedName>
</protein>
<dbReference type="GO" id="GO:0008237">
    <property type="term" value="F:metallopeptidase activity"/>
    <property type="evidence" value="ECO:0007669"/>
    <property type="project" value="UniProtKB-KW"/>
</dbReference>
<accession>A0A3B0Y2Q5</accession>
<evidence type="ECO:0000256" key="5">
    <source>
        <dbReference type="ARBA" id="ARBA00023049"/>
    </source>
</evidence>
<dbReference type="PROSITE" id="PS01302">
    <property type="entry name" value="UPF0758"/>
    <property type="match status" value="1"/>
</dbReference>
<dbReference type="InterPro" id="IPR025657">
    <property type="entry name" value="RadC_JAB"/>
</dbReference>
<keyword evidence="3" id="KW-0378">Hydrolase</keyword>
<dbReference type="InterPro" id="IPR037518">
    <property type="entry name" value="MPN"/>
</dbReference>
<organism evidence="7">
    <name type="scientific">hydrothermal vent metagenome</name>
    <dbReference type="NCBI Taxonomy" id="652676"/>
    <lineage>
        <taxon>unclassified sequences</taxon>
        <taxon>metagenomes</taxon>
        <taxon>ecological metagenomes</taxon>
    </lineage>
</organism>
<dbReference type="PANTHER" id="PTHR30471">
    <property type="entry name" value="DNA REPAIR PROTEIN RADC"/>
    <property type="match status" value="1"/>
</dbReference>
<evidence type="ECO:0000259" key="6">
    <source>
        <dbReference type="PROSITE" id="PS50249"/>
    </source>
</evidence>
<keyword evidence="2" id="KW-0479">Metal-binding</keyword>
<keyword evidence="1" id="KW-0645">Protease</keyword>
<dbReference type="CDD" id="cd08071">
    <property type="entry name" value="MPN_DUF2466"/>
    <property type="match status" value="1"/>
</dbReference>
<feature type="domain" description="MPN" evidence="6">
    <location>
        <begin position="37"/>
        <end position="161"/>
    </location>
</feature>
<evidence type="ECO:0000256" key="3">
    <source>
        <dbReference type="ARBA" id="ARBA00022801"/>
    </source>
</evidence>
<dbReference type="Gene3D" id="3.40.140.10">
    <property type="entry name" value="Cytidine Deaminase, domain 2"/>
    <property type="match status" value="1"/>
</dbReference>
<dbReference type="GO" id="GO:0046872">
    <property type="term" value="F:metal ion binding"/>
    <property type="evidence" value="ECO:0007669"/>
    <property type="project" value="UniProtKB-KW"/>
</dbReference>
<dbReference type="GO" id="GO:0006508">
    <property type="term" value="P:proteolysis"/>
    <property type="evidence" value="ECO:0007669"/>
    <property type="project" value="UniProtKB-KW"/>
</dbReference>
<evidence type="ECO:0000256" key="4">
    <source>
        <dbReference type="ARBA" id="ARBA00022833"/>
    </source>
</evidence>
<sequence>MKNYNNIATIYTRRLKTIQLKLGQDYISDPLEDENPKAENPDDAYEILKSLYRQLDDDQEHMIMLVLNVSNEVAGFKVISSGTQTSSEADTKIIFKNALMLGATKIVLAHNHPSGNLQASDADIKFTQKAIAAGKVIDIPVVDHIIITHKAYISMRKERVCEF</sequence>
<reference evidence="7" key="1">
    <citation type="submission" date="2018-06" db="EMBL/GenBank/DDBJ databases">
        <authorList>
            <person name="Zhirakovskaya E."/>
        </authorList>
    </citation>
    <scope>NUCLEOTIDE SEQUENCE</scope>
</reference>
<evidence type="ECO:0000313" key="7">
    <source>
        <dbReference type="EMBL" id="VAW69877.1"/>
    </source>
</evidence>
<proteinExistence type="predicted"/>
<dbReference type="EMBL" id="UOFJ01000474">
    <property type="protein sequence ID" value="VAW69877.1"/>
    <property type="molecule type" value="Genomic_DNA"/>
</dbReference>
<keyword evidence="4" id="KW-0862">Zinc</keyword>
<dbReference type="InterPro" id="IPR020891">
    <property type="entry name" value="UPF0758_CS"/>
</dbReference>
<dbReference type="InterPro" id="IPR001405">
    <property type="entry name" value="UPF0758"/>
</dbReference>
<name>A0A3B0Y2Q5_9ZZZZ</name>
<keyword evidence="5" id="KW-0482">Metalloprotease</keyword>
<dbReference type="PROSITE" id="PS50249">
    <property type="entry name" value="MPN"/>
    <property type="match status" value="1"/>
</dbReference>